<keyword evidence="4" id="KW-0963">Cytoplasm</keyword>
<sequence length="173" mass="20040">MAPFSMKTQPGSHSPGASKKCSLSRNWLLMHTQQYWCKFKHFLKPSVLHLEARLLEKIFGPSRALLPGFEREFKVLLQMRERDSEGKVEIFIMGRHRYRKRAKRLIRFLAVKPQRKPCEGTMMLSLETMKSLEKENVHSSAFLSTIVMSSLDEAMQSLEISQETVQEPVTKTV</sequence>
<dbReference type="InterPro" id="IPR036612">
    <property type="entry name" value="KH_dom_type_1_sf"/>
</dbReference>
<dbReference type="GO" id="GO:0032991">
    <property type="term" value="C:protein-containing complex"/>
    <property type="evidence" value="ECO:0007669"/>
    <property type="project" value="TreeGrafter"/>
</dbReference>
<evidence type="ECO:0000256" key="3">
    <source>
        <dbReference type="ARBA" id="ARBA00009081"/>
    </source>
</evidence>
<dbReference type="PANTHER" id="PTHR19447">
    <property type="entry name" value="OOCYTE-EXPRESSED PROTEIN HOMOLOG-RELATED"/>
    <property type="match status" value="1"/>
</dbReference>
<evidence type="ECO:0000256" key="4">
    <source>
        <dbReference type="ARBA" id="ARBA00022490"/>
    </source>
</evidence>
<dbReference type="GO" id="GO:0003723">
    <property type="term" value="F:RNA binding"/>
    <property type="evidence" value="ECO:0007669"/>
    <property type="project" value="InterPro"/>
</dbReference>
<dbReference type="GO" id="GO:0005737">
    <property type="term" value="C:cytoplasm"/>
    <property type="evidence" value="ECO:0007669"/>
    <property type="project" value="UniProtKB-SubCell"/>
</dbReference>
<comment type="similarity">
    <text evidence="3">Belongs to the KHDC1 family.</text>
</comment>
<proteinExistence type="inferred from homology"/>
<reference evidence="8" key="1">
    <citation type="submission" date="2025-08" db="UniProtKB">
        <authorList>
            <consortium name="RefSeq"/>
        </authorList>
    </citation>
    <scope>IDENTIFICATION</scope>
    <source>
        <tissue evidence="8">Liver</tissue>
    </source>
</reference>
<dbReference type="Pfam" id="PF16005">
    <property type="entry name" value="MOEP19"/>
    <property type="match status" value="1"/>
</dbReference>
<organism evidence="7 8">
    <name type="scientific">Leptonychotes weddellii</name>
    <name type="common">Weddell seal</name>
    <name type="synonym">Otaria weddellii</name>
    <dbReference type="NCBI Taxonomy" id="9713"/>
    <lineage>
        <taxon>Eukaryota</taxon>
        <taxon>Metazoa</taxon>
        <taxon>Chordata</taxon>
        <taxon>Craniata</taxon>
        <taxon>Vertebrata</taxon>
        <taxon>Euteleostomi</taxon>
        <taxon>Mammalia</taxon>
        <taxon>Eutheria</taxon>
        <taxon>Laurasiatheria</taxon>
        <taxon>Carnivora</taxon>
        <taxon>Caniformia</taxon>
        <taxon>Pinnipedia</taxon>
        <taxon>Phocidae</taxon>
        <taxon>Monachinae</taxon>
        <taxon>Lobodontini</taxon>
        <taxon>Leptonychotes</taxon>
    </lineage>
</organism>
<dbReference type="PANTHER" id="PTHR19447:SF15">
    <property type="entry name" value="KH DOMAIN-CONTAINING PROTEIN 3"/>
    <property type="match status" value="1"/>
</dbReference>
<feature type="domain" description="KH-like RNA-binding" evidence="6">
    <location>
        <begin position="33"/>
        <end position="115"/>
    </location>
</feature>
<evidence type="ECO:0000313" key="7">
    <source>
        <dbReference type="Proteomes" id="UP000245341"/>
    </source>
</evidence>
<evidence type="ECO:0000256" key="5">
    <source>
        <dbReference type="ARBA" id="ARBA00023242"/>
    </source>
</evidence>
<dbReference type="InterPro" id="IPR051778">
    <property type="entry name" value="KHDC1"/>
</dbReference>
<dbReference type="GO" id="GO:0005634">
    <property type="term" value="C:nucleus"/>
    <property type="evidence" value="ECO:0007669"/>
    <property type="project" value="UniProtKB-SubCell"/>
</dbReference>
<comment type="subcellular location">
    <subcellularLocation>
        <location evidence="2">Cytoplasm</location>
    </subcellularLocation>
    <subcellularLocation>
        <location evidence="1">Nucleus</location>
    </subcellularLocation>
</comment>
<name>A0A2U3XBB7_LEPWE</name>
<dbReference type="InterPro" id="IPR031952">
    <property type="entry name" value="MOEP19_KH-like"/>
</dbReference>
<keyword evidence="7" id="KW-1185">Reference proteome</keyword>
<dbReference type="RefSeq" id="XP_006728741.1">
    <property type="nucleotide sequence ID" value="XM_006728678.2"/>
</dbReference>
<gene>
    <name evidence="8" type="primary">LOC102735032</name>
</gene>
<evidence type="ECO:0000256" key="1">
    <source>
        <dbReference type="ARBA" id="ARBA00004123"/>
    </source>
</evidence>
<dbReference type="AlphaFoldDB" id="A0A2U3XBB7"/>
<accession>A0A2U3XBB7</accession>
<dbReference type="Proteomes" id="UP000245341">
    <property type="component" value="Unplaced"/>
</dbReference>
<dbReference type="CDD" id="cd12795">
    <property type="entry name" value="FILIA_N_like"/>
    <property type="match status" value="1"/>
</dbReference>
<dbReference type="KEGG" id="lww:102735032"/>
<dbReference type="Gene3D" id="3.30.1370.10">
    <property type="entry name" value="K Homology domain, type 1"/>
    <property type="match status" value="1"/>
</dbReference>
<evidence type="ECO:0000256" key="2">
    <source>
        <dbReference type="ARBA" id="ARBA00004496"/>
    </source>
</evidence>
<protein>
    <submittedName>
        <fullName evidence="8">Oocyte-expressed protein homolog</fullName>
    </submittedName>
</protein>
<dbReference type="GeneID" id="102735032"/>
<evidence type="ECO:0000259" key="6">
    <source>
        <dbReference type="Pfam" id="PF16005"/>
    </source>
</evidence>
<keyword evidence="5" id="KW-0539">Nucleus</keyword>
<dbReference type="OrthoDB" id="9533079at2759"/>
<evidence type="ECO:0000313" key="8">
    <source>
        <dbReference type="RefSeq" id="XP_006728741.1"/>
    </source>
</evidence>